<dbReference type="PATRIC" id="fig|1208365.4.peg.31"/>
<reference evidence="6 7" key="1">
    <citation type="submission" date="2012-09" db="EMBL/GenBank/DDBJ databases">
        <authorList>
            <person name="Dupont C.L."/>
            <person name="Rusch D.B."/>
            <person name="Lombardo M.-J."/>
            <person name="Novotny M."/>
            <person name="Yee-Greenbaum J."/>
            <person name="Laskin R."/>
        </authorList>
    </citation>
    <scope>NUCLEOTIDE SEQUENCE [LARGE SCALE GENOMIC DNA]</scope>
    <source>
        <strain evidence="6">SAR86E</strain>
    </source>
</reference>
<evidence type="ECO:0000313" key="7">
    <source>
        <dbReference type="Proteomes" id="UP000010310"/>
    </source>
</evidence>
<dbReference type="STRING" id="1208365.B273_0028"/>
<dbReference type="PIRSF" id="PIRSF028756">
    <property type="entry name" value="PPK2_prd"/>
    <property type="match status" value="1"/>
</dbReference>
<dbReference type="InterPro" id="IPR027417">
    <property type="entry name" value="P-loop_NTPase"/>
</dbReference>
<dbReference type="InterPro" id="IPR022488">
    <property type="entry name" value="PPK2-related"/>
</dbReference>
<comment type="caution">
    <text evidence="6">The sequence shown here is derived from an EMBL/GenBank/DDBJ whole genome shotgun (WGS) entry which is preliminary data.</text>
</comment>
<keyword evidence="3 6" id="KW-0418">Kinase</keyword>
<evidence type="ECO:0000256" key="4">
    <source>
        <dbReference type="SAM" id="Coils"/>
    </source>
</evidence>
<accession>K6GJQ1</accession>
<organism evidence="6 7">
    <name type="scientific">SAR86 cluster bacterium SAR86E</name>
    <dbReference type="NCBI Taxonomy" id="1208365"/>
    <lineage>
        <taxon>Bacteria</taxon>
        <taxon>Pseudomonadati</taxon>
        <taxon>Pseudomonadota</taxon>
        <taxon>Gammaproteobacteria</taxon>
        <taxon>SAR86 cluster</taxon>
    </lineage>
</organism>
<feature type="coiled-coil region" evidence="4">
    <location>
        <begin position="15"/>
        <end position="42"/>
    </location>
</feature>
<dbReference type="InterPro" id="IPR016898">
    <property type="entry name" value="Polyphosphate_phosphotransfera"/>
</dbReference>
<name>K6GJQ1_9GAMM</name>
<feature type="domain" description="Polyphosphate kinase-2-related" evidence="5">
    <location>
        <begin position="13"/>
        <end position="237"/>
    </location>
</feature>
<comment type="similarity">
    <text evidence="1">Belongs to the polyphosphate kinase 2 (PPK2) family. Class I subfamily.</text>
</comment>
<keyword evidence="4" id="KW-0175">Coiled coil</keyword>
<keyword evidence="2" id="KW-0808">Transferase</keyword>
<proteinExistence type="inferred from homology"/>
<protein>
    <submittedName>
        <fullName evidence="6">Putative polyphosphate kinase 2</fullName>
    </submittedName>
</protein>
<dbReference type="Proteomes" id="UP000010310">
    <property type="component" value="Unassembled WGS sequence"/>
</dbReference>
<evidence type="ECO:0000256" key="2">
    <source>
        <dbReference type="ARBA" id="ARBA00022679"/>
    </source>
</evidence>
<keyword evidence="7" id="KW-1185">Reference proteome</keyword>
<evidence type="ECO:0000256" key="3">
    <source>
        <dbReference type="ARBA" id="ARBA00022777"/>
    </source>
</evidence>
<evidence type="ECO:0000313" key="6">
    <source>
        <dbReference type="EMBL" id="EKO37246.1"/>
    </source>
</evidence>
<dbReference type="PANTHER" id="PTHR34383:SF1">
    <property type="entry name" value="ADP-POLYPHOSPHATE PHOSPHOTRANSFERASE"/>
    <property type="match status" value="1"/>
</dbReference>
<dbReference type="GO" id="GO:0008976">
    <property type="term" value="F:polyphosphate kinase activity"/>
    <property type="evidence" value="ECO:0007669"/>
    <property type="project" value="InterPro"/>
</dbReference>
<sequence length="278" mass="33659">MLVSFDQKEYQKLNDKSYQLEKRRLQIELLKLQEDVIKNKRRICIVLEGRDTAGKSSAYKFFTQYLIPKNFKYVNLGIPTKWESSHWFQRWKKVIPKKGEIAFLDRSWYTRALTEPVMGYCSEKQYRDFMNRVIPWEQNLIDDGVEIIKFYFSLSQDQQKRRMKARKHSELKYWKLSPNDERIVTKWDAFTLYKEQMFEKTSPDLSPWIAINANNKMIARLTALRFLLNQTDYEEKKLLKPLTWSKNINNYKVLLEGVEFNNLDYEQYKVLSKYMDDE</sequence>
<dbReference type="EMBL" id="AMWX01000001">
    <property type="protein sequence ID" value="EKO37246.1"/>
    <property type="molecule type" value="Genomic_DNA"/>
</dbReference>
<gene>
    <name evidence="6" type="ORF">B273_0028</name>
</gene>
<dbReference type="PANTHER" id="PTHR34383">
    <property type="entry name" value="POLYPHOSPHATE:AMP PHOSPHOTRANSFERASE-RELATED"/>
    <property type="match status" value="1"/>
</dbReference>
<evidence type="ECO:0000259" key="5">
    <source>
        <dbReference type="Pfam" id="PF03976"/>
    </source>
</evidence>
<evidence type="ECO:0000256" key="1">
    <source>
        <dbReference type="ARBA" id="ARBA00009924"/>
    </source>
</evidence>
<dbReference type="Pfam" id="PF03976">
    <property type="entry name" value="PPK2"/>
    <property type="match status" value="1"/>
</dbReference>
<dbReference type="AlphaFoldDB" id="K6GJQ1"/>
<dbReference type="SUPFAM" id="SSF52540">
    <property type="entry name" value="P-loop containing nucleoside triphosphate hydrolases"/>
    <property type="match status" value="1"/>
</dbReference>
<dbReference type="Gene3D" id="3.40.50.300">
    <property type="entry name" value="P-loop containing nucleotide triphosphate hydrolases"/>
    <property type="match status" value="1"/>
</dbReference>